<sequence length="533" mass="60465">MEDDITNSHRAPLRARERPSRPPSQDPLISPSVTVASNVEHDQLLNRKFSHRKPQKSIGDDLYTEVEMEKNSARSTYQEDMRTAQLHPPKAFQQSQRYMGFNCGRWRIHVRHGMMFAAVFVTIFVPIWYAAMVPSNILPNESDFASPFSFDCSSSPGKINMDTLQPGLLGIDMKFGSFTFDQAKAIDLAWNLVVGRGVQAILSLIAYRVFSDALLRSAEITHLSYDLYASLSLYTNKGNMAWHLLKGLGKRGNWRTRSIFIWLLLSIVYLVSFPSILDVCSGYEPSYTTNIVWENGTISLVTDNESAWFQNNTGVTYANDYVCLEIPDPANPSNFTFSLAPHQDEDSGDNDGACGNGVSSLEVYYWDDAFLNTTWWAQFYKNATSLYDPSTWDSWGFWPSMPQNYRCIPLNGIYQWGFSSQWLMIAAIVNSVFILGLWILWVDCDLRSELCKKGRRLGLWRAVADISEAMREELGPNICAYDEWDLAEALRRKDPIKYYAEPGDGVEPGHIGLSSRRSGPLKLEWNHEYGGGK</sequence>
<dbReference type="AlphaFoldDB" id="A0A194XGD0"/>
<reference evidence="3 4" key="1">
    <citation type="submission" date="2015-10" db="EMBL/GenBank/DDBJ databases">
        <title>Full genome of DAOMC 229536 Phialocephala scopiformis, a fungal endophyte of spruce producing the potent anti-insectan compound rugulosin.</title>
        <authorList>
            <consortium name="DOE Joint Genome Institute"/>
            <person name="Walker A.K."/>
            <person name="Frasz S.L."/>
            <person name="Seifert K.A."/>
            <person name="Miller J.D."/>
            <person name="Mondo S.J."/>
            <person name="Labutti K."/>
            <person name="Lipzen A."/>
            <person name="Dockter R."/>
            <person name="Kennedy M."/>
            <person name="Grigoriev I.V."/>
            <person name="Spatafora J.W."/>
        </authorList>
    </citation>
    <scope>NUCLEOTIDE SEQUENCE [LARGE SCALE GENOMIC DNA]</scope>
    <source>
        <strain evidence="3 4">CBS 120377</strain>
    </source>
</reference>
<dbReference type="KEGG" id="psco:LY89DRAFT_780239"/>
<evidence type="ECO:0000256" key="2">
    <source>
        <dbReference type="SAM" id="Phobius"/>
    </source>
</evidence>
<evidence type="ECO:0000313" key="3">
    <source>
        <dbReference type="EMBL" id="KUJ19250.1"/>
    </source>
</evidence>
<evidence type="ECO:0000256" key="1">
    <source>
        <dbReference type="SAM" id="MobiDB-lite"/>
    </source>
</evidence>
<evidence type="ECO:0000313" key="4">
    <source>
        <dbReference type="Proteomes" id="UP000070700"/>
    </source>
</evidence>
<dbReference type="GeneID" id="28832090"/>
<keyword evidence="2" id="KW-0812">Transmembrane</keyword>
<feature type="transmembrane region" description="Helical" evidence="2">
    <location>
        <begin position="188"/>
        <end position="210"/>
    </location>
</feature>
<organism evidence="3 4">
    <name type="scientific">Mollisia scopiformis</name>
    <name type="common">Conifer needle endophyte fungus</name>
    <name type="synonym">Phialocephala scopiformis</name>
    <dbReference type="NCBI Taxonomy" id="149040"/>
    <lineage>
        <taxon>Eukaryota</taxon>
        <taxon>Fungi</taxon>
        <taxon>Dikarya</taxon>
        <taxon>Ascomycota</taxon>
        <taxon>Pezizomycotina</taxon>
        <taxon>Leotiomycetes</taxon>
        <taxon>Helotiales</taxon>
        <taxon>Mollisiaceae</taxon>
        <taxon>Mollisia</taxon>
    </lineage>
</organism>
<keyword evidence="2" id="KW-1133">Transmembrane helix</keyword>
<keyword evidence="4" id="KW-1185">Reference proteome</keyword>
<proteinExistence type="predicted"/>
<name>A0A194XGD0_MOLSC</name>
<dbReference type="STRING" id="149040.A0A194XGD0"/>
<dbReference type="EMBL" id="KQ947411">
    <property type="protein sequence ID" value="KUJ19250.1"/>
    <property type="molecule type" value="Genomic_DNA"/>
</dbReference>
<accession>A0A194XGD0</accession>
<dbReference type="OrthoDB" id="3903561at2759"/>
<feature type="transmembrane region" description="Helical" evidence="2">
    <location>
        <begin position="259"/>
        <end position="277"/>
    </location>
</feature>
<protein>
    <submittedName>
        <fullName evidence="3">Uncharacterized protein</fullName>
    </submittedName>
</protein>
<feature type="region of interest" description="Disordered" evidence="1">
    <location>
        <begin position="1"/>
        <end position="32"/>
    </location>
</feature>
<feature type="transmembrane region" description="Helical" evidence="2">
    <location>
        <begin position="114"/>
        <end position="131"/>
    </location>
</feature>
<gene>
    <name evidence="3" type="ORF">LY89DRAFT_780239</name>
</gene>
<dbReference type="InParanoid" id="A0A194XGD0"/>
<dbReference type="Proteomes" id="UP000070700">
    <property type="component" value="Unassembled WGS sequence"/>
</dbReference>
<feature type="transmembrane region" description="Helical" evidence="2">
    <location>
        <begin position="422"/>
        <end position="442"/>
    </location>
</feature>
<dbReference type="RefSeq" id="XP_018073605.1">
    <property type="nucleotide sequence ID" value="XM_018222364.1"/>
</dbReference>
<keyword evidence="2" id="KW-0472">Membrane</keyword>